<dbReference type="InterPro" id="IPR001633">
    <property type="entry name" value="EAL_dom"/>
</dbReference>
<dbReference type="InterPro" id="IPR035919">
    <property type="entry name" value="EAL_sf"/>
</dbReference>
<dbReference type="InterPro" id="IPR035965">
    <property type="entry name" value="PAS-like_dom_sf"/>
</dbReference>
<comment type="caution">
    <text evidence="5">The sequence shown here is derived from an EMBL/GenBank/DDBJ whole genome shotgun (WGS) entry which is preliminary data.</text>
</comment>
<keyword evidence="1" id="KW-1133">Transmembrane helix</keyword>
<dbReference type="EMBL" id="JAEQNB010000011">
    <property type="protein sequence ID" value="MBL0389368.1"/>
    <property type="molecule type" value="Genomic_DNA"/>
</dbReference>
<feature type="domain" description="EAL" evidence="3">
    <location>
        <begin position="575"/>
        <end position="829"/>
    </location>
</feature>
<dbReference type="Gene3D" id="3.20.20.450">
    <property type="entry name" value="EAL domain"/>
    <property type="match status" value="1"/>
</dbReference>
<dbReference type="CDD" id="cd01948">
    <property type="entry name" value="EAL"/>
    <property type="match status" value="1"/>
</dbReference>
<dbReference type="InterPro" id="IPR052155">
    <property type="entry name" value="Biofilm_reg_signaling"/>
</dbReference>
<organism evidence="5 6">
    <name type="scientific">Tumebacillus amylolyticus</name>
    <dbReference type="NCBI Taxonomy" id="2801339"/>
    <lineage>
        <taxon>Bacteria</taxon>
        <taxon>Bacillati</taxon>
        <taxon>Bacillota</taxon>
        <taxon>Bacilli</taxon>
        <taxon>Bacillales</taxon>
        <taxon>Alicyclobacillaceae</taxon>
        <taxon>Tumebacillus</taxon>
    </lineage>
</organism>
<dbReference type="PROSITE" id="PS50112">
    <property type="entry name" value="PAS"/>
    <property type="match status" value="1"/>
</dbReference>
<dbReference type="PANTHER" id="PTHR44757:SF2">
    <property type="entry name" value="BIOFILM ARCHITECTURE MAINTENANCE PROTEIN MBAA"/>
    <property type="match status" value="1"/>
</dbReference>
<evidence type="ECO:0000313" key="5">
    <source>
        <dbReference type="EMBL" id="MBL0389368.1"/>
    </source>
</evidence>
<proteinExistence type="predicted"/>
<protein>
    <submittedName>
        <fullName evidence="5">EAL domain-containing protein</fullName>
    </submittedName>
</protein>
<dbReference type="SMART" id="SM00091">
    <property type="entry name" value="PAS"/>
    <property type="match status" value="1"/>
</dbReference>
<reference evidence="5 6" key="1">
    <citation type="submission" date="2021-01" db="EMBL/GenBank/DDBJ databases">
        <title>Tumebacillus sp. strain ITR2 16S ribosomal RNA gene Genome sequencing and assembly.</title>
        <authorList>
            <person name="Kang M."/>
        </authorList>
    </citation>
    <scope>NUCLEOTIDE SEQUENCE [LARGE SCALE GENOMIC DNA]</scope>
    <source>
        <strain evidence="5 6">ITR2</strain>
    </source>
</reference>
<dbReference type="SMART" id="SM00086">
    <property type="entry name" value="PAC"/>
    <property type="match status" value="1"/>
</dbReference>
<evidence type="ECO:0000259" key="3">
    <source>
        <dbReference type="PROSITE" id="PS50883"/>
    </source>
</evidence>
<evidence type="ECO:0000259" key="4">
    <source>
        <dbReference type="PROSITE" id="PS50887"/>
    </source>
</evidence>
<dbReference type="InterPro" id="IPR000014">
    <property type="entry name" value="PAS"/>
</dbReference>
<sequence>METFFHDVIMSNLDYILFVVIVGAFFLSVEWIMYRYMRSVGLTTKVYGEKFSMGRAPLIAMVVVFSILIVGWFVVEDAGEEQAATNQRLVEGIAPTFAFELQKMGHSQIRIATPELDPMYKGILTTVSKWLTINPEIERIYTLRKLPYGDNYFVIAPEIDGGDGQHRRIPKARTPIGQLYPQQSDELESAFKGQKTFLDTMTDRGEMISAYVPIYDNFGEVEAVLGIDYDALTWNKKISSARRGVLLFLIILLIPVHTTYWVVFTTRVERFRMRNHSRELAESEDRFRKLSNATFEGIVIADNGRILEVNQTFASMFGYKSSEMLGMPLVGLLHPNSREELRVNILSEDDVSHEAFGLRADGTPIAIELVGTTCLYQGGVARVLAVRDITERRQSQEIINHMAYHDTLTNLPNRVLFNDRLSEALLTAEEHEERLAVLFLDLDRFKNVNDTLGHSMGDKLLKGVAARVANCVGQDSIVARMGGDEFTILLPKIESELEAIALAEHVIQTLAQPFVIDDYELHTTTSIGIALFPEDGRDASVLMKNADTAMYRAKDQGRNNYRFYAPTMNVSGMERLELENGLRYALERNEMVVYYQPRVNIGTGQIMGMEALVRWQHPELGLVSPGQFIPLAEETGLIVPIGDWVLETACRQNKAWQDAGYPPMHVAVNLSARQFQSPGLTERVREVLEETGLESQYLELEITESITMHDIDFTISVLRELSAMGTLISIDDFGTGYSSLNYLKHFPINTLKIDQSFVREIAIDPYNAAIVTTVIYLAQNLKLKVIAEGVETEEQLSYLREHQCDEMQGYLFSRPVPAEEFEKLLKARQLQIEKTS</sequence>
<dbReference type="InterPro" id="IPR000160">
    <property type="entry name" value="GGDEF_dom"/>
</dbReference>
<dbReference type="RefSeq" id="WP_201638369.1">
    <property type="nucleotide sequence ID" value="NZ_JAEQNB010000011.1"/>
</dbReference>
<feature type="transmembrane region" description="Helical" evidence="1">
    <location>
        <begin position="55"/>
        <end position="75"/>
    </location>
</feature>
<dbReference type="Pfam" id="PF00563">
    <property type="entry name" value="EAL"/>
    <property type="match status" value="1"/>
</dbReference>
<dbReference type="NCBIfam" id="TIGR00229">
    <property type="entry name" value="sensory_box"/>
    <property type="match status" value="1"/>
</dbReference>
<feature type="transmembrane region" description="Helical" evidence="1">
    <location>
        <begin position="15"/>
        <end position="34"/>
    </location>
</feature>
<dbReference type="Pfam" id="PF00990">
    <property type="entry name" value="GGDEF"/>
    <property type="match status" value="1"/>
</dbReference>
<dbReference type="Gene3D" id="3.30.70.270">
    <property type="match status" value="1"/>
</dbReference>
<dbReference type="SMART" id="SM00052">
    <property type="entry name" value="EAL"/>
    <property type="match status" value="1"/>
</dbReference>
<dbReference type="NCBIfam" id="TIGR00254">
    <property type="entry name" value="GGDEF"/>
    <property type="match status" value="1"/>
</dbReference>
<keyword evidence="6" id="KW-1185">Reference proteome</keyword>
<dbReference type="PROSITE" id="PS50883">
    <property type="entry name" value="EAL"/>
    <property type="match status" value="1"/>
</dbReference>
<dbReference type="SUPFAM" id="SSF55073">
    <property type="entry name" value="Nucleotide cyclase"/>
    <property type="match status" value="1"/>
</dbReference>
<dbReference type="CDD" id="cd00130">
    <property type="entry name" value="PAS"/>
    <property type="match status" value="1"/>
</dbReference>
<evidence type="ECO:0000259" key="2">
    <source>
        <dbReference type="PROSITE" id="PS50112"/>
    </source>
</evidence>
<dbReference type="Gene3D" id="3.30.450.20">
    <property type="entry name" value="PAS domain"/>
    <property type="match status" value="1"/>
</dbReference>
<accession>A0ABS1JHU8</accession>
<keyword evidence="1" id="KW-0472">Membrane</keyword>
<dbReference type="SMART" id="SM00267">
    <property type="entry name" value="GGDEF"/>
    <property type="match status" value="1"/>
</dbReference>
<dbReference type="SUPFAM" id="SSF55785">
    <property type="entry name" value="PYP-like sensor domain (PAS domain)"/>
    <property type="match status" value="1"/>
</dbReference>
<dbReference type="SUPFAM" id="SSF141868">
    <property type="entry name" value="EAL domain-like"/>
    <property type="match status" value="1"/>
</dbReference>
<dbReference type="InterPro" id="IPR029787">
    <property type="entry name" value="Nucleotide_cyclase"/>
</dbReference>
<gene>
    <name evidence="5" type="ORF">JJB07_22515</name>
</gene>
<dbReference type="CDD" id="cd01949">
    <property type="entry name" value="GGDEF"/>
    <property type="match status" value="1"/>
</dbReference>
<feature type="domain" description="PAS" evidence="2">
    <location>
        <begin position="298"/>
        <end position="342"/>
    </location>
</feature>
<evidence type="ECO:0000313" key="6">
    <source>
        <dbReference type="Proteomes" id="UP000602284"/>
    </source>
</evidence>
<keyword evidence="1" id="KW-0812">Transmembrane</keyword>
<evidence type="ECO:0000256" key="1">
    <source>
        <dbReference type="SAM" id="Phobius"/>
    </source>
</evidence>
<feature type="domain" description="GGDEF" evidence="4">
    <location>
        <begin position="433"/>
        <end position="566"/>
    </location>
</feature>
<dbReference type="PANTHER" id="PTHR44757">
    <property type="entry name" value="DIGUANYLATE CYCLASE DGCP"/>
    <property type="match status" value="1"/>
</dbReference>
<dbReference type="InterPro" id="IPR001610">
    <property type="entry name" value="PAC"/>
</dbReference>
<name>A0ABS1JHU8_9BACL</name>
<dbReference type="Proteomes" id="UP000602284">
    <property type="component" value="Unassembled WGS sequence"/>
</dbReference>
<feature type="transmembrane region" description="Helical" evidence="1">
    <location>
        <begin position="245"/>
        <end position="264"/>
    </location>
</feature>
<dbReference type="InterPro" id="IPR043128">
    <property type="entry name" value="Rev_trsase/Diguanyl_cyclase"/>
</dbReference>
<dbReference type="Pfam" id="PF00989">
    <property type="entry name" value="PAS"/>
    <property type="match status" value="1"/>
</dbReference>
<dbReference type="InterPro" id="IPR013767">
    <property type="entry name" value="PAS_fold"/>
</dbReference>
<dbReference type="PROSITE" id="PS50887">
    <property type="entry name" value="GGDEF"/>
    <property type="match status" value="1"/>
</dbReference>